<evidence type="ECO:0000256" key="5">
    <source>
        <dbReference type="ARBA" id="ARBA00022692"/>
    </source>
</evidence>
<feature type="transmembrane region" description="Helical" evidence="9">
    <location>
        <begin position="129"/>
        <end position="150"/>
    </location>
</feature>
<keyword evidence="7 9" id="KW-0472">Membrane</keyword>
<proteinExistence type="inferred from homology"/>
<evidence type="ECO:0000256" key="8">
    <source>
        <dbReference type="ARBA" id="ARBA00038436"/>
    </source>
</evidence>
<evidence type="ECO:0000256" key="9">
    <source>
        <dbReference type="RuleBase" id="RU369079"/>
    </source>
</evidence>
<accession>A0A6L8W8K5</accession>
<evidence type="ECO:0000256" key="7">
    <source>
        <dbReference type="ARBA" id="ARBA00023136"/>
    </source>
</evidence>
<reference evidence="11 12" key="1">
    <citation type="submission" date="2019-12" db="EMBL/GenBank/DDBJ databases">
        <title>Snethiella sp. nov. sp. isolated from sea sand.</title>
        <authorList>
            <person name="Kim J."/>
            <person name="Jeong S.E."/>
            <person name="Jung H.S."/>
            <person name="Jeon C.O."/>
        </authorList>
    </citation>
    <scope>NUCLEOTIDE SEQUENCE [LARGE SCALE GENOMIC DNA]</scope>
    <source>
        <strain evidence="11 12">DP05</strain>
    </source>
</reference>
<dbReference type="PANTHER" id="PTHR35011:SF10">
    <property type="entry name" value="TRAP TRANSPORTER SMALL PERMEASE PROTEIN"/>
    <property type="match status" value="1"/>
</dbReference>
<keyword evidence="3" id="KW-1003">Cell membrane</keyword>
<keyword evidence="4 9" id="KW-0997">Cell inner membrane</keyword>
<dbReference type="GO" id="GO:0015740">
    <property type="term" value="P:C4-dicarboxylate transport"/>
    <property type="evidence" value="ECO:0007669"/>
    <property type="project" value="TreeGrafter"/>
</dbReference>
<dbReference type="PANTHER" id="PTHR35011">
    <property type="entry name" value="2,3-DIKETO-L-GULONATE TRAP TRANSPORTER SMALL PERMEASE PROTEIN YIAM"/>
    <property type="match status" value="1"/>
</dbReference>
<comment type="function">
    <text evidence="9">Part of the tripartite ATP-independent periplasmic (TRAP) transport system.</text>
</comment>
<protein>
    <recommendedName>
        <fullName evidence="9">TRAP transporter small permease protein</fullName>
    </recommendedName>
</protein>
<dbReference type="GO" id="GO:0005886">
    <property type="term" value="C:plasma membrane"/>
    <property type="evidence" value="ECO:0007669"/>
    <property type="project" value="UniProtKB-SubCell"/>
</dbReference>
<feature type="transmembrane region" description="Helical" evidence="9">
    <location>
        <begin position="42"/>
        <end position="63"/>
    </location>
</feature>
<gene>
    <name evidence="11" type="ORF">GQE98_12580</name>
</gene>
<dbReference type="GO" id="GO:0022857">
    <property type="term" value="F:transmembrane transporter activity"/>
    <property type="evidence" value="ECO:0007669"/>
    <property type="project" value="UniProtKB-UniRule"/>
</dbReference>
<keyword evidence="5 9" id="KW-0812">Transmembrane</keyword>
<feature type="transmembrane region" description="Helical" evidence="9">
    <location>
        <begin position="12"/>
        <end position="30"/>
    </location>
</feature>
<evidence type="ECO:0000256" key="2">
    <source>
        <dbReference type="ARBA" id="ARBA00022448"/>
    </source>
</evidence>
<evidence type="ECO:0000256" key="6">
    <source>
        <dbReference type="ARBA" id="ARBA00022989"/>
    </source>
</evidence>
<dbReference type="Proteomes" id="UP000476030">
    <property type="component" value="Unassembled WGS sequence"/>
</dbReference>
<evidence type="ECO:0000313" key="11">
    <source>
        <dbReference type="EMBL" id="MZR31468.1"/>
    </source>
</evidence>
<keyword evidence="12" id="KW-1185">Reference proteome</keyword>
<dbReference type="InterPro" id="IPR055348">
    <property type="entry name" value="DctQ"/>
</dbReference>
<keyword evidence="2 9" id="KW-0813">Transport</keyword>
<name>A0A6L8W8K5_9PROT</name>
<evidence type="ECO:0000313" key="12">
    <source>
        <dbReference type="Proteomes" id="UP000476030"/>
    </source>
</evidence>
<comment type="subcellular location">
    <subcellularLocation>
        <location evidence="1 9">Cell inner membrane</location>
        <topology evidence="1 9">Multi-pass membrane protein</topology>
    </subcellularLocation>
</comment>
<keyword evidence="6 9" id="KW-1133">Transmembrane helix</keyword>
<dbReference type="EMBL" id="WTUW01000002">
    <property type="protein sequence ID" value="MZR31468.1"/>
    <property type="molecule type" value="Genomic_DNA"/>
</dbReference>
<dbReference type="AlphaFoldDB" id="A0A6L8W8K5"/>
<dbReference type="RefSeq" id="WP_161315971.1">
    <property type="nucleotide sequence ID" value="NZ_WTUW01000002.1"/>
</dbReference>
<evidence type="ECO:0000256" key="3">
    <source>
        <dbReference type="ARBA" id="ARBA00022475"/>
    </source>
</evidence>
<comment type="caution">
    <text evidence="11">The sequence shown here is derived from an EMBL/GenBank/DDBJ whole genome shotgun (WGS) entry which is preliminary data.</text>
</comment>
<organism evidence="11 12">
    <name type="scientific">Sneathiella litorea</name>
    <dbReference type="NCBI Taxonomy" id="2606216"/>
    <lineage>
        <taxon>Bacteria</taxon>
        <taxon>Pseudomonadati</taxon>
        <taxon>Pseudomonadota</taxon>
        <taxon>Alphaproteobacteria</taxon>
        <taxon>Sneathiellales</taxon>
        <taxon>Sneathiellaceae</taxon>
        <taxon>Sneathiella</taxon>
    </lineage>
</organism>
<comment type="subunit">
    <text evidence="9">The complex comprises the extracytoplasmic solute receptor protein and the two transmembrane proteins.</text>
</comment>
<dbReference type="Pfam" id="PF04290">
    <property type="entry name" value="DctQ"/>
    <property type="match status" value="1"/>
</dbReference>
<feature type="domain" description="Tripartite ATP-independent periplasmic transporters DctQ component" evidence="10">
    <location>
        <begin position="24"/>
        <end position="156"/>
    </location>
</feature>
<sequence>MILKFLDRITESFTLLGGMAIVLMLLQITIDVFCKYFFNMPLLWTMDVVANYMMVAIVFLPLAQVERQNSHIRVELFAQMLGDNGRRAIAIFSGIVAAIYFGAITWQTWADAIDKYEIGEYVMGEAQVTVWPGRFFLPFGCGLLVLLLLYKLCRYVTDKSFFMAEQGTSTMEHFDE</sequence>
<evidence type="ECO:0000256" key="1">
    <source>
        <dbReference type="ARBA" id="ARBA00004429"/>
    </source>
</evidence>
<evidence type="ECO:0000256" key="4">
    <source>
        <dbReference type="ARBA" id="ARBA00022519"/>
    </source>
</evidence>
<evidence type="ECO:0000259" key="10">
    <source>
        <dbReference type="Pfam" id="PF04290"/>
    </source>
</evidence>
<comment type="similarity">
    <text evidence="8 9">Belongs to the TRAP transporter small permease family.</text>
</comment>
<dbReference type="InterPro" id="IPR007387">
    <property type="entry name" value="TRAP_DctQ"/>
</dbReference>
<feature type="transmembrane region" description="Helical" evidence="9">
    <location>
        <begin position="88"/>
        <end position="109"/>
    </location>
</feature>